<dbReference type="PANTHER" id="PTHR38788:SF3">
    <property type="entry name" value="CLR5 DOMAIN-CONTAINING PROTEIN"/>
    <property type="match status" value="1"/>
</dbReference>
<organism evidence="2 3">
    <name type="scientific">Colletotrichum zoysiae</name>
    <dbReference type="NCBI Taxonomy" id="1216348"/>
    <lineage>
        <taxon>Eukaryota</taxon>
        <taxon>Fungi</taxon>
        <taxon>Dikarya</taxon>
        <taxon>Ascomycota</taxon>
        <taxon>Pezizomycotina</taxon>
        <taxon>Sordariomycetes</taxon>
        <taxon>Hypocreomycetidae</taxon>
        <taxon>Glomerellales</taxon>
        <taxon>Glomerellaceae</taxon>
        <taxon>Colletotrichum</taxon>
        <taxon>Colletotrichum graminicola species complex</taxon>
    </lineage>
</organism>
<dbReference type="Proteomes" id="UP001232148">
    <property type="component" value="Unassembled WGS sequence"/>
</dbReference>
<evidence type="ECO:0000313" key="2">
    <source>
        <dbReference type="EMBL" id="KAK2031191.1"/>
    </source>
</evidence>
<name>A0AAD9HN62_9PEZI</name>
<keyword evidence="3" id="KW-1185">Reference proteome</keyword>
<dbReference type="EMBL" id="MU842843">
    <property type="protein sequence ID" value="KAK2031191.1"/>
    <property type="molecule type" value="Genomic_DNA"/>
</dbReference>
<dbReference type="InterPro" id="IPR025676">
    <property type="entry name" value="Clr5_dom"/>
</dbReference>
<proteinExistence type="predicted"/>
<gene>
    <name evidence="2" type="ORF">LX32DRAFT_662047</name>
</gene>
<sequence length="173" mass="20229">MPPRARKSDIKDEEWERFQPDIRRMYLTEDKSLKDLLTVLSVSYGFRPSKAQLEWKLTQWRMTKKMTTSEWRYVHHRIRNRRAAGKESRVYLSGIRLRDETVEKARIRHCYETALEKSMGVVAPPSPTDLSLIIRSPSPHRDPETSTFRCLAESANISGFQAKSFSCLQLDVL</sequence>
<feature type="domain" description="Clr5" evidence="1">
    <location>
        <begin position="12"/>
        <end position="64"/>
    </location>
</feature>
<protein>
    <recommendedName>
        <fullName evidence="1">Clr5 domain-containing protein</fullName>
    </recommendedName>
</protein>
<accession>A0AAD9HN62</accession>
<dbReference type="PANTHER" id="PTHR38788">
    <property type="entry name" value="CLR5 DOMAIN-CONTAINING PROTEIN"/>
    <property type="match status" value="1"/>
</dbReference>
<comment type="caution">
    <text evidence="2">The sequence shown here is derived from an EMBL/GenBank/DDBJ whole genome shotgun (WGS) entry which is preliminary data.</text>
</comment>
<dbReference type="AlphaFoldDB" id="A0AAD9HN62"/>
<dbReference type="Pfam" id="PF14420">
    <property type="entry name" value="Clr5"/>
    <property type="match status" value="1"/>
</dbReference>
<evidence type="ECO:0000259" key="1">
    <source>
        <dbReference type="Pfam" id="PF14420"/>
    </source>
</evidence>
<reference evidence="2" key="1">
    <citation type="submission" date="2021-06" db="EMBL/GenBank/DDBJ databases">
        <title>Comparative genomics, transcriptomics and evolutionary studies reveal genomic signatures of adaptation to plant cell wall in hemibiotrophic fungi.</title>
        <authorList>
            <consortium name="DOE Joint Genome Institute"/>
            <person name="Baroncelli R."/>
            <person name="Diaz J.F."/>
            <person name="Benocci T."/>
            <person name="Peng M."/>
            <person name="Battaglia E."/>
            <person name="Haridas S."/>
            <person name="Andreopoulos W."/>
            <person name="Labutti K."/>
            <person name="Pangilinan J."/>
            <person name="Floch G.L."/>
            <person name="Makela M.R."/>
            <person name="Henrissat B."/>
            <person name="Grigoriev I.V."/>
            <person name="Crouch J.A."/>
            <person name="De Vries R.P."/>
            <person name="Sukno S.A."/>
            <person name="Thon M.R."/>
        </authorList>
    </citation>
    <scope>NUCLEOTIDE SEQUENCE</scope>
    <source>
        <strain evidence="2">MAFF235873</strain>
    </source>
</reference>
<evidence type="ECO:0000313" key="3">
    <source>
        <dbReference type="Proteomes" id="UP001232148"/>
    </source>
</evidence>